<reference evidence="5" key="1">
    <citation type="journal article" date="2017" name="Nat. Ecol. Evol.">
        <title>Genome expansion and lineage-specific genetic innovations in the forest pathogenic fungi Armillaria.</title>
        <authorList>
            <person name="Sipos G."/>
            <person name="Prasanna A.N."/>
            <person name="Walter M.C."/>
            <person name="O'Connor E."/>
            <person name="Balint B."/>
            <person name="Krizsan K."/>
            <person name="Kiss B."/>
            <person name="Hess J."/>
            <person name="Varga T."/>
            <person name="Slot J."/>
            <person name="Riley R."/>
            <person name="Boka B."/>
            <person name="Rigling D."/>
            <person name="Barry K."/>
            <person name="Lee J."/>
            <person name="Mihaltcheva S."/>
            <person name="LaButti K."/>
            <person name="Lipzen A."/>
            <person name="Waldron R."/>
            <person name="Moloney N.M."/>
            <person name="Sperisen C."/>
            <person name="Kredics L."/>
            <person name="Vagvoelgyi C."/>
            <person name="Patrignani A."/>
            <person name="Fitzpatrick D."/>
            <person name="Nagy I."/>
            <person name="Doyle S."/>
            <person name="Anderson J.B."/>
            <person name="Grigoriev I.V."/>
            <person name="Gueldener U."/>
            <person name="Muensterkoetter M."/>
            <person name="Nagy L.G."/>
        </authorList>
    </citation>
    <scope>NUCLEOTIDE SEQUENCE [LARGE SCALE GENOMIC DNA]</scope>
    <source>
        <strain evidence="5">C18/9</strain>
    </source>
</reference>
<evidence type="ECO:0000313" key="4">
    <source>
        <dbReference type="EMBL" id="SJL18012.1"/>
    </source>
</evidence>
<sequence length="356" mass="38076">MSSTASTSAASAAFNAQTMLNAVGAVGDASQPASLQLKAQARHLALQGAGTVEDLIARIPSDFREALRAPLRDVESRVTKREAVKQALAKIQASIAAGKVLPSMKVASQAPQLTSHFASSKDGQAQVNSLDEARQEYETQLGNLAKIAKEKELIFLDNGLQLKSIGTAMGGLLAERYDFLKSRYVFPTFGRLSTAEGTEIPDSWGIIGWGPSAHLLESYQEVTQDVCMYAYIVINRTEARLDAARVKVDKKKQLAATADVEMADSAKPGPSLQKIVADAVKQALAKQASGSGKKTNTPKEKKGKQGKSDGKQKRSQQRAAQNPNKNKSPPSKKKFKETAKNVVDKANKGKGKGKGK</sequence>
<accession>A0A284SAG8</accession>
<feature type="compositionally biased region" description="Basic and acidic residues" evidence="1">
    <location>
        <begin position="336"/>
        <end position="347"/>
    </location>
</feature>
<dbReference type="Proteomes" id="UP000219338">
    <property type="component" value="Unassembled WGS sequence"/>
</dbReference>
<dbReference type="OMA" id="DCVRPIL"/>
<gene>
    <name evidence="2" type="ORF">ARMOST_18148</name>
    <name evidence="3" type="ORF">ARMOST_19454</name>
    <name evidence="4" type="ORF">ARMOST_21583</name>
</gene>
<evidence type="ECO:0000313" key="2">
    <source>
        <dbReference type="EMBL" id="SJL14683.1"/>
    </source>
</evidence>
<dbReference type="EMBL" id="FUEG01000031">
    <property type="protein sequence ID" value="SJL15942.1"/>
    <property type="molecule type" value="Genomic_DNA"/>
</dbReference>
<name>A0A284SAG8_ARMOS</name>
<dbReference type="OrthoDB" id="3039717at2759"/>
<evidence type="ECO:0000313" key="3">
    <source>
        <dbReference type="EMBL" id="SJL15942.1"/>
    </source>
</evidence>
<dbReference type="EMBL" id="FUEG01000025">
    <property type="protein sequence ID" value="SJL14683.1"/>
    <property type="molecule type" value="Genomic_DNA"/>
</dbReference>
<proteinExistence type="predicted"/>
<keyword evidence="5" id="KW-1185">Reference proteome</keyword>
<feature type="region of interest" description="Disordered" evidence="1">
    <location>
        <begin position="286"/>
        <end position="356"/>
    </location>
</feature>
<evidence type="ECO:0000313" key="5">
    <source>
        <dbReference type="Proteomes" id="UP000219338"/>
    </source>
</evidence>
<evidence type="ECO:0000256" key="1">
    <source>
        <dbReference type="SAM" id="MobiDB-lite"/>
    </source>
</evidence>
<organism evidence="4 5">
    <name type="scientific">Armillaria ostoyae</name>
    <name type="common">Armillaria root rot fungus</name>
    <dbReference type="NCBI Taxonomy" id="47428"/>
    <lineage>
        <taxon>Eukaryota</taxon>
        <taxon>Fungi</taxon>
        <taxon>Dikarya</taxon>
        <taxon>Basidiomycota</taxon>
        <taxon>Agaricomycotina</taxon>
        <taxon>Agaricomycetes</taxon>
        <taxon>Agaricomycetidae</taxon>
        <taxon>Agaricales</taxon>
        <taxon>Marasmiineae</taxon>
        <taxon>Physalacriaceae</taxon>
        <taxon>Armillaria</taxon>
    </lineage>
</organism>
<reference evidence="4" key="2">
    <citation type="submission" date="2017-01" db="EMBL/GenBank/DDBJ databases">
        <authorList>
            <person name="Mah S.A."/>
            <person name="Swanson W.J."/>
            <person name="Moy G.W."/>
            <person name="Vacquier V.D."/>
        </authorList>
    </citation>
    <scope>NUCLEOTIDE SEQUENCE [LARGE SCALE GENOMIC DNA]</scope>
    <source>
        <strain evidence="4">C18/9</strain>
    </source>
</reference>
<dbReference type="EMBL" id="FUEG01000051">
    <property type="protein sequence ID" value="SJL18012.1"/>
    <property type="molecule type" value="Genomic_DNA"/>
</dbReference>
<protein>
    <submittedName>
        <fullName evidence="4">Uncharacterized protein</fullName>
    </submittedName>
</protein>
<dbReference type="AlphaFoldDB" id="A0A284SAG8"/>